<accession>A0A2A7AD91</accession>
<evidence type="ECO:0000313" key="3">
    <source>
        <dbReference type="EMBL" id="MSC63433.1"/>
    </source>
</evidence>
<reference evidence="2 4" key="1">
    <citation type="submission" date="2017-10" db="EMBL/GenBank/DDBJ databases">
        <title>Complete Genome Sequence of Faecalibacterium prausnitzii isolated from the gut of healthy adult Indian.</title>
        <authorList>
            <person name="Bag S."/>
            <person name="Ghosh T.S."/>
            <person name="Das B."/>
        </authorList>
    </citation>
    <scope>NUCLEOTIDE SEQUENCE [LARGE SCALE GENOMIC DNA]</scope>
    <source>
        <strain evidence="2 4">Indica</strain>
    </source>
</reference>
<sequence length="60" mass="6903">MTVARKRALANAVASARMEGLEISEQEKRDCLRYLDGKIDTATLVREALKRQKKQELSRR</sequence>
<dbReference type="InterPro" id="IPR033788">
    <property type="entry name" value="VbhA-like"/>
</dbReference>
<organism evidence="3 5">
    <name type="scientific">Faecalibacterium prausnitzii</name>
    <dbReference type="NCBI Taxonomy" id="853"/>
    <lineage>
        <taxon>Bacteria</taxon>
        <taxon>Bacillati</taxon>
        <taxon>Bacillota</taxon>
        <taxon>Clostridia</taxon>
        <taxon>Eubacteriales</taxon>
        <taxon>Oscillospiraceae</taxon>
        <taxon>Faecalibacterium</taxon>
    </lineage>
</organism>
<dbReference type="GeneID" id="90660475"/>
<dbReference type="EMBL" id="CP023819">
    <property type="protein sequence ID" value="ATL88823.1"/>
    <property type="molecule type" value="Genomic_DNA"/>
</dbReference>
<protein>
    <recommendedName>
        <fullName evidence="1">Antitoxin VbhA domain-containing protein</fullName>
    </recommendedName>
</protein>
<evidence type="ECO:0000313" key="2">
    <source>
        <dbReference type="EMBL" id="ATL88823.1"/>
    </source>
</evidence>
<dbReference type="KEGG" id="fpra:CG447_14980"/>
<feature type="domain" description="Antitoxin VbhA" evidence="1">
    <location>
        <begin position="5"/>
        <end position="51"/>
    </location>
</feature>
<dbReference type="InterPro" id="IPR041535">
    <property type="entry name" value="VbhA"/>
</dbReference>
<evidence type="ECO:0000313" key="4">
    <source>
        <dbReference type="Proteomes" id="UP000223709"/>
    </source>
</evidence>
<dbReference type="AlphaFoldDB" id="A0A2A7AD91"/>
<dbReference type="Gene3D" id="1.10.8.1050">
    <property type="entry name" value="Antitoxin VbhA-like"/>
    <property type="match status" value="1"/>
</dbReference>
<dbReference type="CDD" id="cd11586">
    <property type="entry name" value="VbhA_like"/>
    <property type="match status" value="1"/>
</dbReference>
<proteinExistence type="predicted"/>
<dbReference type="Proteomes" id="UP000223709">
    <property type="component" value="Chromosome"/>
</dbReference>
<dbReference type="EMBL" id="WKQN01000007">
    <property type="protein sequence ID" value="MSC63433.1"/>
    <property type="molecule type" value="Genomic_DNA"/>
</dbReference>
<dbReference type="InterPro" id="IPR043038">
    <property type="entry name" value="VbhA_sf"/>
</dbReference>
<evidence type="ECO:0000259" key="1">
    <source>
        <dbReference type="Pfam" id="PF18495"/>
    </source>
</evidence>
<reference evidence="3 5" key="2">
    <citation type="journal article" date="2019" name="Nat. Med.">
        <title>A library of human gut bacterial isolates paired with longitudinal multiomics data enables mechanistic microbiome research.</title>
        <authorList>
            <person name="Poyet M."/>
            <person name="Groussin M."/>
            <person name="Gibbons S.M."/>
            <person name="Avila-Pacheco J."/>
            <person name="Jiang X."/>
            <person name="Kearney S.M."/>
            <person name="Perrotta A.R."/>
            <person name="Berdy B."/>
            <person name="Zhao S."/>
            <person name="Lieberman T.D."/>
            <person name="Swanson P.K."/>
            <person name="Smith M."/>
            <person name="Roesemann S."/>
            <person name="Alexander J.E."/>
            <person name="Rich S.A."/>
            <person name="Livny J."/>
            <person name="Vlamakis H."/>
            <person name="Clish C."/>
            <person name="Bullock K."/>
            <person name="Deik A."/>
            <person name="Scott J."/>
            <person name="Pierce K.A."/>
            <person name="Xavier R.J."/>
            <person name="Alm E.J."/>
        </authorList>
    </citation>
    <scope>NUCLEOTIDE SEQUENCE [LARGE SCALE GENOMIC DNA]</scope>
    <source>
        <strain evidence="3 5">BIOML-A1</strain>
    </source>
</reference>
<dbReference type="Pfam" id="PF18495">
    <property type="entry name" value="VbhA"/>
    <property type="match status" value="1"/>
</dbReference>
<dbReference type="Proteomes" id="UP000461506">
    <property type="component" value="Unassembled WGS sequence"/>
</dbReference>
<evidence type="ECO:0000313" key="5">
    <source>
        <dbReference type="Proteomes" id="UP000461506"/>
    </source>
</evidence>
<dbReference type="RefSeq" id="WP_035395000.1">
    <property type="nucleotide sequence ID" value="NZ_CABVEJ010000001.1"/>
</dbReference>
<gene>
    <name evidence="2" type="ORF">CRH10_00110</name>
    <name evidence="3" type="ORF">GKD95_08850</name>
</gene>
<name>A0A2A7AD91_9FIRM</name>